<proteinExistence type="predicted"/>
<dbReference type="PATRIC" id="fig|1432657.3.peg.1393"/>
<reference evidence="1 2" key="1">
    <citation type="submission" date="2013-12" db="EMBL/GenBank/DDBJ databases">
        <title>Comparative genomics of relapsing fever spirochetes.</title>
        <authorList>
            <person name="Schwan T.G."/>
            <person name="Raffel S.J."/>
            <person name="Porcella S.F."/>
        </authorList>
    </citation>
    <scope>NUCLEOTIDE SEQUENCE [LARGE SCALE GENOMIC DNA]</scope>
    <source>
        <strain evidence="1 2">CR2A</strain>
    </source>
</reference>
<dbReference type="EMBL" id="AZIT01000024">
    <property type="protein sequence ID" value="ETZ17630.1"/>
    <property type="molecule type" value="Genomic_DNA"/>
</dbReference>
<name>W6TGQ5_9SPIR</name>
<sequence length="50" mass="5947">MEMIKRQLSNDERDALDFLEDSIIYLSPNGPHYPNLVAHTKAYFYFLIQK</sequence>
<gene>
    <name evidence="1" type="ORF">BDCR2A_01436</name>
</gene>
<evidence type="ECO:0000313" key="2">
    <source>
        <dbReference type="Proteomes" id="UP000019148"/>
    </source>
</evidence>
<evidence type="ECO:0000313" key="1">
    <source>
        <dbReference type="EMBL" id="ETZ17630.1"/>
    </source>
</evidence>
<dbReference type="Proteomes" id="UP000019148">
    <property type="component" value="Unassembled WGS sequence"/>
</dbReference>
<accession>W6TGQ5</accession>
<comment type="caution">
    <text evidence="1">The sequence shown here is derived from an EMBL/GenBank/DDBJ whole genome shotgun (WGS) entry which is preliminary data.</text>
</comment>
<dbReference type="AlphaFoldDB" id="W6TGQ5"/>
<organism evidence="1 2">
    <name type="scientific">Borrelia duttonii CR2A</name>
    <dbReference type="NCBI Taxonomy" id="1432657"/>
    <lineage>
        <taxon>Bacteria</taxon>
        <taxon>Pseudomonadati</taxon>
        <taxon>Spirochaetota</taxon>
        <taxon>Spirochaetia</taxon>
        <taxon>Spirochaetales</taxon>
        <taxon>Borreliaceae</taxon>
        <taxon>Borrelia</taxon>
    </lineage>
</organism>
<protein>
    <submittedName>
        <fullName evidence="1">Uncharacterized protein</fullName>
    </submittedName>
</protein>